<comment type="similarity">
    <text evidence="1 2">Belongs to the glutamate synthase family.</text>
</comment>
<dbReference type="eggNOG" id="COG0069">
    <property type="taxonomic scope" value="Bacteria"/>
</dbReference>
<evidence type="ECO:0000256" key="1">
    <source>
        <dbReference type="ARBA" id="ARBA00009716"/>
    </source>
</evidence>
<gene>
    <name evidence="5" type="ORF">JonanDRAFT_1578</name>
</gene>
<dbReference type="GO" id="GO:0015930">
    <property type="term" value="F:glutamate synthase activity"/>
    <property type="evidence" value="ECO:0007669"/>
    <property type="project" value="InterPro"/>
</dbReference>
<reference evidence="5 6" key="1">
    <citation type="submission" date="2011-11" db="EMBL/GenBank/DDBJ databases">
        <title>The Noncontiguous Finished genome of Jonquetella anthropi DSM 22815.</title>
        <authorList>
            <consortium name="US DOE Joint Genome Institute (JGI-PGF)"/>
            <person name="Lucas S."/>
            <person name="Copeland A."/>
            <person name="Lapidus A."/>
            <person name="Glavina del Rio T."/>
            <person name="Dalin E."/>
            <person name="Tice H."/>
            <person name="Bruce D."/>
            <person name="Goodwin L."/>
            <person name="Pitluck S."/>
            <person name="Peters L."/>
            <person name="Mikhailova N."/>
            <person name="Held B."/>
            <person name="Kyrpides N."/>
            <person name="Mavromatis K."/>
            <person name="Ivanova N."/>
            <person name="Markowitz V."/>
            <person name="Cheng J.-F."/>
            <person name="Hugenholtz P."/>
            <person name="Woyke T."/>
            <person name="Wu D."/>
            <person name="Gronow S."/>
            <person name="Wellnitz S."/>
            <person name="Brambilla E."/>
            <person name="Klenk H.-P."/>
            <person name="Eisen J.A."/>
        </authorList>
    </citation>
    <scope>NUCLEOTIDE SEQUENCE [LARGE SCALE GENOMIC DNA]</scope>
    <source>
        <strain evidence="5 6">DSM 22815</strain>
    </source>
</reference>
<dbReference type="Pfam" id="PF01645">
    <property type="entry name" value="Glu_synthase"/>
    <property type="match status" value="1"/>
</dbReference>
<dbReference type="RefSeq" id="WP_008523468.1">
    <property type="nucleotide sequence ID" value="NZ_CM001376.1"/>
</dbReference>
<name>H0UJH0_9BACT</name>
<dbReference type="GO" id="GO:0005506">
    <property type="term" value="F:iron ion binding"/>
    <property type="evidence" value="ECO:0007669"/>
    <property type="project" value="InterPro"/>
</dbReference>
<keyword evidence="6" id="KW-1185">Reference proteome</keyword>
<dbReference type="EMBL" id="CM001376">
    <property type="protein sequence ID" value="EHM13937.1"/>
    <property type="molecule type" value="Genomic_DNA"/>
</dbReference>
<dbReference type="PANTHER" id="PTHR43819">
    <property type="entry name" value="ARCHAEAL-TYPE GLUTAMATE SYNTHASE [NADPH]"/>
    <property type="match status" value="1"/>
</dbReference>
<dbReference type="InterPro" id="IPR024188">
    <property type="entry name" value="GltB"/>
</dbReference>
<dbReference type="SUPFAM" id="SSF51395">
    <property type="entry name" value="FMN-linked oxidoreductases"/>
    <property type="match status" value="1"/>
</dbReference>
<accession>H0UJH0</accession>
<dbReference type="PROSITE" id="PS50903">
    <property type="entry name" value="RUBREDOXIN_LIKE"/>
    <property type="match status" value="1"/>
</dbReference>
<evidence type="ECO:0000256" key="3">
    <source>
        <dbReference type="SAM" id="MobiDB-lite"/>
    </source>
</evidence>
<dbReference type="Proteomes" id="UP000003806">
    <property type="component" value="Chromosome"/>
</dbReference>
<dbReference type="GO" id="GO:0006537">
    <property type="term" value="P:glutamate biosynthetic process"/>
    <property type="evidence" value="ECO:0007669"/>
    <property type="project" value="InterPro"/>
</dbReference>
<dbReference type="PANTHER" id="PTHR43819:SF1">
    <property type="entry name" value="ARCHAEAL-TYPE GLUTAMATE SYNTHASE [NADPH]"/>
    <property type="match status" value="1"/>
</dbReference>
<organism evidence="5 6">
    <name type="scientific">Jonquetella anthropi DSM 22815</name>
    <dbReference type="NCBI Taxonomy" id="885272"/>
    <lineage>
        <taxon>Bacteria</taxon>
        <taxon>Thermotogati</taxon>
        <taxon>Synergistota</taxon>
        <taxon>Synergistia</taxon>
        <taxon>Synergistales</taxon>
        <taxon>Dethiosulfovibrionaceae</taxon>
        <taxon>Jonquetella</taxon>
    </lineage>
</organism>
<dbReference type="CDD" id="cd00350">
    <property type="entry name" value="rubredoxin_like"/>
    <property type="match status" value="1"/>
</dbReference>
<dbReference type="SUPFAM" id="SSF57802">
    <property type="entry name" value="Rubredoxin-like"/>
    <property type="match status" value="1"/>
</dbReference>
<protein>
    <submittedName>
        <fullName evidence="5">Glutamate synthase family protein</fullName>
    </submittedName>
</protein>
<dbReference type="CDD" id="cd02808">
    <property type="entry name" value="GltS_FMN"/>
    <property type="match status" value="1"/>
</dbReference>
<dbReference type="Gene3D" id="3.20.20.70">
    <property type="entry name" value="Aldolase class I"/>
    <property type="match status" value="1"/>
</dbReference>
<dbReference type="AlphaFoldDB" id="H0UJH0"/>
<feature type="region of interest" description="Disordered" evidence="3">
    <location>
        <begin position="40"/>
        <end position="61"/>
    </location>
</feature>
<dbReference type="HOGENOM" id="CLU_023342_0_1_0"/>
<dbReference type="InterPro" id="IPR002932">
    <property type="entry name" value="Glu_synthdom"/>
</dbReference>
<feature type="domain" description="Rubredoxin-like" evidence="4">
    <location>
        <begin position="1"/>
        <end position="41"/>
    </location>
</feature>
<dbReference type="Gene3D" id="2.20.28.10">
    <property type="match status" value="1"/>
</dbReference>
<evidence type="ECO:0000313" key="6">
    <source>
        <dbReference type="Proteomes" id="UP000003806"/>
    </source>
</evidence>
<evidence type="ECO:0000313" key="5">
    <source>
        <dbReference type="EMBL" id="EHM13937.1"/>
    </source>
</evidence>
<dbReference type="OrthoDB" id="9758182at2"/>
<evidence type="ECO:0000256" key="2">
    <source>
        <dbReference type="PIRNR" id="PIRNR006429"/>
    </source>
</evidence>
<sequence>MSVYVCPMCGYRYDEEAEGAPLSSLKECPLCGCPISQFEQDSEPEAQPKPERTSGGDLAYPAEFTKTDPKIRYMSEIQEMALTGRPLSGAMGTLMPIPNWDGLVLPGAQLDPMPLDDGADVRIETVIGPNAARPLELSGPVYVSHMSFGALSKEAKVALALGASAVGTATCSGEGGILPEERAAAAKYIFEYIPNQYSVNDENLQAADAVEIKVGQGTKPGMGGHLPGAKVTEEIARIRNKPVGQDILSPSRYRDINSPSDMKDLVSSLRRRSKGRPIGIKIAAGHVENDLAFCLAAEPDFITIDGRGGATGSSPLILREATTVPTISALCRARRFLDQKGSGVQLVITGGLRISADVAKAIALGADAVAMATAPLIALGCAQYRICGSGKCPMGVGTQDAELRRRLDVPAAAKRVENFFACLLTELRTFARVTGHASLIDLGPNDLCATDRTVAEMTGIRLG</sequence>
<dbReference type="InterPro" id="IPR024934">
    <property type="entry name" value="Rubredoxin-like_dom"/>
</dbReference>
<dbReference type="PIRSF" id="PIRSF006429">
    <property type="entry name" value="GOGAT_lg_2"/>
    <property type="match status" value="1"/>
</dbReference>
<dbReference type="InterPro" id="IPR013785">
    <property type="entry name" value="Aldolase_TIM"/>
</dbReference>
<proteinExistence type="inferred from homology"/>
<dbReference type="STRING" id="885272.JonanDRAFT_1578"/>
<evidence type="ECO:0000259" key="4">
    <source>
        <dbReference type="PROSITE" id="PS50903"/>
    </source>
</evidence>